<reference evidence="1 2" key="1">
    <citation type="submission" date="2018-05" db="EMBL/GenBank/DDBJ databases">
        <title>Reference genomes for bee gut microbiota database.</title>
        <authorList>
            <person name="Ellegaard K.M."/>
        </authorList>
    </citation>
    <scope>NUCLEOTIDE SEQUENCE [LARGE SCALE GENOMIC DNA]</scope>
    <source>
        <strain evidence="1 2">ESL0284</strain>
    </source>
</reference>
<sequence>MKNNYRLLFVHGWGYSSSFWQKLQNNLKEYHSETIDLGFIGKNTDKNCNLKSILNLQEKYIAVGHSLGFLYLLKNFSFRFKYYVAINSFARFSRDPTFPKGVALRVLDRMSRGLSIDSNLIMKQFYQQCGQVVNFLPSFNIEELQKGLEFLKFEDVRSIIPQIRNKLTVIASKKDLVVNETMTIQSFQECNYLWLDDDTHILPLSKTNACAEIIRELINNV</sequence>
<dbReference type="RefSeq" id="WP_110438033.1">
    <property type="nucleotide sequence ID" value="NZ_CP046393.1"/>
</dbReference>
<name>A0A318N734_9PROT</name>
<keyword evidence="2" id="KW-1185">Reference proteome</keyword>
<gene>
    <name evidence="1" type="ORF">DK869_00425</name>
</gene>
<proteinExistence type="predicted"/>
<dbReference type="OrthoDB" id="7165362at2"/>
<dbReference type="EMBL" id="QGLT01000001">
    <property type="protein sequence ID" value="PXZ01514.1"/>
    <property type="molecule type" value="Genomic_DNA"/>
</dbReference>
<accession>A0A318N734</accession>
<dbReference type="Proteomes" id="UP000247565">
    <property type="component" value="Unassembled WGS sequence"/>
</dbReference>
<comment type="caution">
    <text evidence="1">The sequence shown here is derived from an EMBL/GenBank/DDBJ whole genome shotgun (WGS) entry which is preliminary data.</text>
</comment>
<protein>
    <recommendedName>
        <fullName evidence="3">AB hydrolase-1 domain-containing protein</fullName>
    </recommendedName>
</protein>
<dbReference type="SUPFAM" id="SSF53474">
    <property type="entry name" value="alpha/beta-Hydrolases"/>
    <property type="match status" value="1"/>
</dbReference>
<organism evidence="1 2">
    <name type="scientific">Commensalibacter melissae</name>
    <dbReference type="NCBI Taxonomy" id="2070537"/>
    <lineage>
        <taxon>Bacteria</taxon>
        <taxon>Pseudomonadati</taxon>
        <taxon>Pseudomonadota</taxon>
        <taxon>Alphaproteobacteria</taxon>
        <taxon>Acetobacterales</taxon>
        <taxon>Acetobacteraceae</taxon>
    </lineage>
</organism>
<dbReference type="AlphaFoldDB" id="A0A318N734"/>
<evidence type="ECO:0000313" key="1">
    <source>
        <dbReference type="EMBL" id="PXZ01514.1"/>
    </source>
</evidence>
<evidence type="ECO:0000313" key="2">
    <source>
        <dbReference type="Proteomes" id="UP000247565"/>
    </source>
</evidence>
<dbReference type="Gene3D" id="3.40.50.1820">
    <property type="entry name" value="alpha/beta hydrolase"/>
    <property type="match status" value="1"/>
</dbReference>
<evidence type="ECO:0008006" key="3">
    <source>
        <dbReference type="Google" id="ProtNLM"/>
    </source>
</evidence>
<dbReference type="InterPro" id="IPR029058">
    <property type="entry name" value="AB_hydrolase_fold"/>
</dbReference>